<evidence type="ECO:0000313" key="1">
    <source>
        <dbReference type="EMBL" id="QHD69539.1"/>
    </source>
</evidence>
<organism evidence="1 2">
    <name type="scientific">Sphingobium yanoikuyae</name>
    <name type="common">Sphingomonas yanoikuyae</name>
    <dbReference type="NCBI Taxonomy" id="13690"/>
    <lineage>
        <taxon>Bacteria</taxon>
        <taxon>Pseudomonadati</taxon>
        <taxon>Pseudomonadota</taxon>
        <taxon>Alphaproteobacteria</taxon>
        <taxon>Sphingomonadales</taxon>
        <taxon>Sphingomonadaceae</taxon>
        <taxon>Sphingobium</taxon>
    </lineage>
</organism>
<name>A0A6P1GM14_SPHYA</name>
<accession>A0A6P1GM14</accession>
<sequence>MAESQVPYPYLPAQVDAIRASLSEPRFGAYLSKGGNDTGYALALYLYNARLAKAFLYPLHVVEVTLRNAIDGLLVSRYGQTWPHEAALRDGLLTDAGRATLDKAIGRAGAGASRGQIVAELTFDFWSHLLRPEYHALWRTALNIVFPHARPPVGRHEVQGLARSINRFRNRVAHHEPILDQNVGDLQAKIVELIALRCPETAAWTRHHTTIGQVLRTRPRNGRGHGELLSSKLAPEFVPATLASSLEDVMRALDRGRPVAICLDDDGRPVAAFSALDITRYILADADRNAGLFAPAERTVADMLAGIDAPARTAVMQEDEPLALAVDTLRRPRVDILVGVGAGDGRPTGTIMRAHRRY</sequence>
<evidence type="ECO:0000313" key="2">
    <source>
        <dbReference type="Proteomes" id="UP000464086"/>
    </source>
</evidence>
<evidence type="ECO:0008006" key="3">
    <source>
        <dbReference type="Google" id="ProtNLM"/>
    </source>
</evidence>
<proteinExistence type="predicted"/>
<dbReference type="EMBL" id="CP047218">
    <property type="protein sequence ID" value="QHD69539.1"/>
    <property type="molecule type" value="Genomic_DNA"/>
</dbReference>
<dbReference type="RefSeq" id="WP_069336908.1">
    <property type="nucleotide sequence ID" value="NZ_DAIPVH010000023.1"/>
</dbReference>
<gene>
    <name evidence="1" type="ORF">GS397_22500</name>
</gene>
<dbReference type="Proteomes" id="UP000464086">
    <property type="component" value="Chromosome"/>
</dbReference>
<reference evidence="1 2" key="1">
    <citation type="submission" date="2019-12" db="EMBL/GenBank/DDBJ databases">
        <title>Functional and genomic insights into the Sphingobium yanoikuyae YC-JY1, a bacterium efficiently degrading bisphenol A.</title>
        <authorList>
            <person name="Jia Y."/>
            <person name="Li X."/>
            <person name="Wang J."/>
            <person name="Eltoukhy A."/>
            <person name="Lamraoui I."/>
            <person name="Yan Y."/>
        </authorList>
    </citation>
    <scope>NUCLEOTIDE SEQUENCE [LARGE SCALE GENOMIC DNA]</scope>
    <source>
        <strain evidence="1 2">YC-JY1</strain>
    </source>
</reference>
<protein>
    <recommendedName>
        <fullName evidence="3">Abi family protein</fullName>
    </recommendedName>
</protein>
<dbReference type="AlphaFoldDB" id="A0A6P1GM14"/>